<evidence type="ECO:0000256" key="1">
    <source>
        <dbReference type="ARBA" id="ARBA00005964"/>
    </source>
</evidence>
<organism evidence="5 6">
    <name type="scientific">Septoria linicola</name>
    <dbReference type="NCBI Taxonomy" id="215465"/>
    <lineage>
        <taxon>Eukaryota</taxon>
        <taxon>Fungi</taxon>
        <taxon>Dikarya</taxon>
        <taxon>Ascomycota</taxon>
        <taxon>Pezizomycotina</taxon>
        <taxon>Dothideomycetes</taxon>
        <taxon>Dothideomycetidae</taxon>
        <taxon>Mycosphaerellales</taxon>
        <taxon>Mycosphaerellaceae</taxon>
        <taxon>Septoria</taxon>
    </lineage>
</organism>
<dbReference type="InterPro" id="IPR019826">
    <property type="entry name" value="Carboxylesterase_B_AS"/>
</dbReference>
<keyword evidence="2 3" id="KW-0378">Hydrolase</keyword>
<name>A0A9Q9AZN3_9PEZI</name>
<protein>
    <recommendedName>
        <fullName evidence="3">Carboxylic ester hydrolase</fullName>
        <ecNumber evidence="3">3.1.1.-</ecNumber>
    </recommendedName>
</protein>
<dbReference type="InterPro" id="IPR050309">
    <property type="entry name" value="Type-B_Carboxylest/Lipase"/>
</dbReference>
<dbReference type="EMBL" id="CP099428">
    <property type="protein sequence ID" value="USW58324.1"/>
    <property type="molecule type" value="Genomic_DNA"/>
</dbReference>
<dbReference type="InterPro" id="IPR002018">
    <property type="entry name" value="CarbesteraseB"/>
</dbReference>
<dbReference type="Gene3D" id="3.40.50.1820">
    <property type="entry name" value="alpha/beta hydrolase"/>
    <property type="match status" value="1"/>
</dbReference>
<accession>A0A9Q9AZN3</accession>
<reference evidence="5" key="1">
    <citation type="submission" date="2022-06" db="EMBL/GenBank/DDBJ databases">
        <title>Complete genome sequences of two strains of the flax pathogen Septoria linicola.</title>
        <authorList>
            <person name="Lapalu N."/>
            <person name="Simon A."/>
            <person name="Demenou B."/>
            <person name="Paumier D."/>
            <person name="Guillot M.-P."/>
            <person name="Gout L."/>
            <person name="Valade R."/>
        </authorList>
    </citation>
    <scope>NUCLEOTIDE SEQUENCE</scope>
    <source>
        <strain evidence="5">SE15195</strain>
    </source>
</reference>
<dbReference type="EC" id="3.1.1.-" evidence="3"/>
<evidence type="ECO:0000313" key="5">
    <source>
        <dbReference type="EMBL" id="USW58324.1"/>
    </source>
</evidence>
<feature type="domain" description="Carboxylesterase type B" evidence="4">
    <location>
        <begin position="26"/>
        <end position="557"/>
    </location>
</feature>
<comment type="similarity">
    <text evidence="1 3">Belongs to the type-B carboxylesterase/lipase family.</text>
</comment>
<dbReference type="InterPro" id="IPR029058">
    <property type="entry name" value="AB_hydrolase_fold"/>
</dbReference>
<dbReference type="AlphaFoldDB" id="A0A9Q9AZN3"/>
<sequence>MFALALSLAGLASGQLLGGLIPSGEAPIVETSYARFQGKNDLVTSTSNYLGIPYARAPRFDHAQLFNETLEGVQQATEYGDVCPQHLLVPSIVAPDIGEVGEAISFVEALPLAQDVYKQSEDCLSINVQRPQDQNLKDLPVLLWIHGGGFEVGASAALGVDGTTALPGVFYQGANIVKRSVAEGKPILFTSINYRLHHFGFTASREFEQAGILNLGLEDQRVAMRWIQQNIRAFGGDPSKVTIMGESAGSWSVTGHLVANEGNNEGLFRAAVGISGGPLAVDGPERQQDLFDDMVRYVGCDGASDKIACLRQAPYAKIFEHANTVNNFFGFRSLASAWTLRPDGKFLTESPDKLVAAGKIANVPIMYGDMENEGTLFSLINPINITTTELVKDYFKTYWWPKVTEPQLDRLMELYPTSIDNFPASPLPQYERLSALIGDYSFEAQRRSLLAKVSAPKWNYVTAFTVPLSVIGDSIVGKLLGQLKATNIPYLGSFHASDVFFYFFGTIPDTISNNSRHLMGSLVHFVHDLDPNHDEIPQWPQWDSANLESMHFREQGLELIKDDYRKEGMDYINEIKDSIRI</sequence>
<evidence type="ECO:0000256" key="3">
    <source>
        <dbReference type="RuleBase" id="RU361235"/>
    </source>
</evidence>
<dbReference type="PANTHER" id="PTHR11559">
    <property type="entry name" value="CARBOXYLESTERASE"/>
    <property type="match status" value="1"/>
</dbReference>
<dbReference type="SUPFAM" id="SSF53474">
    <property type="entry name" value="alpha/beta-Hydrolases"/>
    <property type="match status" value="1"/>
</dbReference>
<dbReference type="Pfam" id="PF00135">
    <property type="entry name" value="COesterase"/>
    <property type="match status" value="1"/>
</dbReference>
<keyword evidence="6" id="KW-1185">Reference proteome</keyword>
<dbReference type="GO" id="GO:0016787">
    <property type="term" value="F:hydrolase activity"/>
    <property type="evidence" value="ECO:0007669"/>
    <property type="project" value="UniProtKB-KW"/>
</dbReference>
<dbReference type="Proteomes" id="UP001056384">
    <property type="component" value="Chromosome 11"/>
</dbReference>
<dbReference type="PROSITE" id="PS00122">
    <property type="entry name" value="CARBOXYLESTERASE_B_1"/>
    <property type="match status" value="1"/>
</dbReference>
<proteinExistence type="inferred from homology"/>
<evidence type="ECO:0000259" key="4">
    <source>
        <dbReference type="Pfam" id="PF00135"/>
    </source>
</evidence>
<evidence type="ECO:0000256" key="2">
    <source>
        <dbReference type="ARBA" id="ARBA00022801"/>
    </source>
</evidence>
<gene>
    <name evidence="5" type="ORF">Slin15195_G116430</name>
</gene>
<evidence type="ECO:0000313" key="6">
    <source>
        <dbReference type="Proteomes" id="UP001056384"/>
    </source>
</evidence>